<dbReference type="EMBL" id="FOZG01000002">
    <property type="protein sequence ID" value="SFS03213.1"/>
    <property type="molecule type" value="Genomic_DNA"/>
</dbReference>
<feature type="transmembrane region" description="Helical" evidence="1">
    <location>
        <begin position="31"/>
        <end position="51"/>
    </location>
</feature>
<evidence type="ECO:0000313" key="3">
    <source>
        <dbReference type="Proteomes" id="UP000198824"/>
    </source>
</evidence>
<dbReference type="OrthoDB" id="7423492at2"/>
<name>A0A1I6LIJ1_9SPHN</name>
<dbReference type="InterPro" id="IPR010664">
    <property type="entry name" value="LipoPS_assembly_LptC-rel"/>
</dbReference>
<reference evidence="2 3" key="1">
    <citation type="submission" date="2016-10" db="EMBL/GenBank/DDBJ databases">
        <authorList>
            <person name="de Groot N.N."/>
        </authorList>
    </citation>
    <scope>NUCLEOTIDE SEQUENCE [LARGE SCALE GENOMIC DNA]</scope>
    <source>
        <strain evidence="2 3">S5-249</strain>
    </source>
</reference>
<keyword evidence="1" id="KW-1133">Transmembrane helix</keyword>
<proteinExistence type="predicted"/>
<dbReference type="Pfam" id="PF06835">
    <property type="entry name" value="LptC"/>
    <property type="match status" value="1"/>
</dbReference>
<evidence type="ECO:0000313" key="2">
    <source>
        <dbReference type="EMBL" id="SFS03213.1"/>
    </source>
</evidence>
<evidence type="ECO:0000256" key="1">
    <source>
        <dbReference type="SAM" id="Phobius"/>
    </source>
</evidence>
<dbReference type="STRING" id="1166337.SAMN05192580_2774"/>
<dbReference type="AlphaFoldDB" id="A0A1I6LIJ1"/>
<protein>
    <submittedName>
        <fullName evidence="2">Lipopolysaccharide export system protein LptC</fullName>
    </submittedName>
</protein>
<accession>A0A1I6LIJ1</accession>
<organism evidence="2 3">
    <name type="scientific">Sphingomonas jatrophae</name>
    <dbReference type="NCBI Taxonomy" id="1166337"/>
    <lineage>
        <taxon>Bacteria</taxon>
        <taxon>Pseudomonadati</taxon>
        <taxon>Pseudomonadota</taxon>
        <taxon>Alphaproteobacteria</taxon>
        <taxon>Sphingomonadales</taxon>
        <taxon>Sphingomonadaceae</taxon>
        <taxon>Sphingomonas</taxon>
    </lineage>
</organism>
<keyword evidence="3" id="KW-1185">Reference proteome</keyword>
<dbReference type="Gene3D" id="2.60.450.10">
    <property type="entry name" value="Lipopolysaccharide (LPS) transport protein A like domain"/>
    <property type="match status" value="1"/>
</dbReference>
<gene>
    <name evidence="2" type="ORF">SAMN05192580_2774</name>
</gene>
<keyword evidence="1" id="KW-0472">Membrane</keyword>
<dbReference type="RefSeq" id="WP_093315472.1">
    <property type="nucleotide sequence ID" value="NZ_FOZG01000002.1"/>
</dbReference>
<sequence>MSDAAVRQRRARQAWAAAGSSHDRLIGALRIILPVAVAALAVLLALAPLLGGRDISFVLSKDRVAVAHERMRAEGAVYRGQDAKGQGFALQAGSAVQLTSRDPVVRLNDLSGRLDMADGPATVTAPRGRYDMSQETVAIDGPVRFRRADDYQLDTRDVAVDLPTRMVRSGGAVDGRMPLGTFRANQLSADLRGRTVVLTGRARLHIVQGAARGTR</sequence>
<keyword evidence="1" id="KW-0812">Transmembrane</keyword>
<dbReference type="Proteomes" id="UP000198824">
    <property type="component" value="Unassembled WGS sequence"/>
</dbReference>